<keyword evidence="3" id="KW-1185">Reference proteome</keyword>
<gene>
    <name evidence="2" type="ORF">GCM10009613_55570</name>
</gene>
<feature type="region of interest" description="Disordered" evidence="1">
    <location>
        <begin position="72"/>
        <end position="91"/>
    </location>
</feature>
<evidence type="ECO:0000313" key="3">
    <source>
        <dbReference type="Proteomes" id="UP001501414"/>
    </source>
</evidence>
<dbReference type="RefSeq" id="WP_344027879.1">
    <property type="nucleotide sequence ID" value="NZ_BAAAJK010000048.1"/>
</dbReference>
<proteinExistence type="predicted"/>
<evidence type="ECO:0000256" key="1">
    <source>
        <dbReference type="SAM" id="MobiDB-lite"/>
    </source>
</evidence>
<protein>
    <recommendedName>
        <fullName evidence="4">DUF4258 domain-containing protein</fullName>
    </recommendedName>
</protein>
<evidence type="ECO:0008006" key="4">
    <source>
        <dbReference type="Google" id="ProtNLM"/>
    </source>
</evidence>
<name>A0ABN1Y6Z4_9PSEU</name>
<dbReference type="Proteomes" id="UP001501414">
    <property type="component" value="Unassembled WGS sequence"/>
</dbReference>
<comment type="caution">
    <text evidence="2">The sequence shown here is derived from an EMBL/GenBank/DDBJ whole genome shotgun (WGS) entry which is preliminary data.</text>
</comment>
<dbReference type="EMBL" id="BAAAJK010000048">
    <property type="protein sequence ID" value="GAA1399654.1"/>
    <property type="molecule type" value="Genomic_DNA"/>
</dbReference>
<accession>A0ABN1Y6Z4</accession>
<sequence length="91" mass="10401">MKVFGVDPRDQRWECDTPTYRVHFHAGTTSDEYEVRGADDVHEVIRWAGSDPAGRPYVLYVRVDQDGLGLVRLAGSDPNENRRTRRRGSGR</sequence>
<reference evidence="2 3" key="1">
    <citation type="journal article" date="2019" name="Int. J. Syst. Evol. Microbiol.">
        <title>The Global Catalogue of Microorganisms (GCM) 10K type strain sequencing project: providing services to taxonomists for standard genome sequencing and annotation.</title>
        <authorList>
            <consortium name="The Broad Institute Genomics Platform"/>
            <consortium name="The Broad Institute Genome Sequencing Center for Infectious Disease"/>
            <person name="Wu L."/>
            <person name="Ma J."/>
        </authorList>
    </citation>
    <scope>NUCLEOTIDE SEQUENCE [LARGE SCALE GENOMIC DNA]</scope>
    <source>
        <strain evidence="2 3">JCM 11896</strain>
    </source>
</reference>
<evidence type="ECO:0000313" key="2">
    <source>
        <dbReference type="EMBL" id="GAA1399654.1"/>
    </source>
</evidence>
<organism evidence="2 3">
    <name type="scientific">Pseudonocardia kongjuensis</name>
    <dbReference type="NCBI Taxonomy" id="102227"/>
    <lineage>
        <taxon>Bacteria</taxon>
        <taxon>Bacillati</taxon>
        <taxon>Actinomycetota</taxon>
        <taxon>Actinomycetes</taxon>
        <taxon>Pseudonocardiales</taxon>
        <taxon>Pseudonocardiaceae</taxon>
        <taxon>Pseudonocardia</taxon>
    </lineage>
</organism>